<evidence type="ECO:0000313" key="2">
    <source>
        <dbReference type="Proteomes" id="UP000325333"/>
    </source>
</evidence>
<accession>A0A5B0L361</accession>
<sequence length="55" mass="6394">MSACRFEKPLGNFPKANPQYLSSKLKLFSDHVRTRAFAGPLTKIKERHHHLDMSR</sequence>
<evidence type="ECO:0000313" key="1">
    <source>
        <dbReference type="EMBL" id="KAA1057684.1"/>
    </source>
</evidence>
<comment type="caution">
    <text evidence="1">The sequence shown here is derived from an EMBL/GenBank/DDBJ whole genome shotgun (WGS) entry which is preliminary data.</text>
</comment>
<dbReference type="EMBL" id="VEWN01000002">
    <property type="protein sequence ID" value="KAA1057684.1"/>
    <property type="molecule type" value="Genomic_DNA"/>
</dbReference>
<proteinExistence type="predicted"/>
<dbReference type="Proteomes" id="UP000325333">
    <property type="component" value="Unassembled WGS sequence"/>
</dbReference>
<reference evidence="1 2" key="1">
    <citation type="submission" date="2019-07" db="EMBL/GenBank/DDBJ databases">
        <title>Genome sequencing of the stress-tolerant strain Azospirillum brasilense Az19.</title>
        <authorList>
            <person name="Maroniche G.A."/>
            <person name="Garcia J.E."/>
            <person name="Pagnussat L."/>
            <person name="Amenta M."/>
            <person name="Creus C.M."/>
        </authorList>
    </citation>
    <scope>NUCLEOTIDE SEQUENCE [LARGE SCALE GENOMIC DNA]</scope>
    <source>
        <strain evidence="1 2">Az19</strain>
    </source>
</reference>
<dbReference type="AlphaFoldDB" id="A0A5B0L361"/>
<gene>
    <name evidence="1" type="ORF">FH063_001852</name>
</gene>
<protein>
    <submittedName>
        <fullName evidence="1">Uncharacterized protein</fullName>
    </submittedName>
</protein>
<organism evidence="1 2">
    <name type="scientific">Azospirillum argentinense</name>
    <dbReference type="NCBI Taxonomy" id="2970906"/>
    <lineage>
        <taxon>Bacteria</taxon>
        <taxon>Pseudomonadati</taxon>
        <taxon>Pseudomonadota</taxon>
        <taxon>Alphaproteobacteria</taxon>
        <taxon>Rhodospirillales</taxon>
        <taxon>Azospirillaceae</taxon>
        <taxon>Azospirillum</taxon>
    </lineage>
</organism>
<name>A0A5B0L361_9PROT</name>